<keyword evidence="3" id="KW-1185">Reference proteome</keyword>
<sequence length="1139" mass="129716">MQKINTQVHVFQPPGLYVYLVVTPSTESVSYVFTVDLTTGCLFYSATPFVDVFKSHRSACLSIAKRFSETVNSTQIKKWTGKALIGLTYENQHLVIGLIQSSKKVASLPNGSSIKQINQTDFVTIPLKTYNPKNNNPPSFTQFPLNEMHFYCETADLTRPYPSEHSVEDCDNDFCWNQRWRIPFVRIGLENVCIVMLQGFSLTSDLHTDEEITYIVRRSVLNPYTRYTSRGTNQNGAPGNEVECELILNDKNSNFLSNCWRRGSIPIKWSTVVGTVGSAQHIVSPFQDNGTTNYFNSISERFGNIPITIINLLNDSENNLTDAYKKAVDKLQFIDFKTYDIGSMPENFLVETFQSVMRPLAEMTEFTVGHNNIVTSKQKRILRFNCADSTDRTNVATFIYARALVEMRQCDDRANDFLANAFIKAGDVISIMYMSTPAARSGVIRSTVTGISHAKSSDMTLSCVRRFKHIARFDSVSDGVINNWISKDICFTPLYSLDYNDMSIIRNVSMCLQNMNPLDSSIIDYEYTMITASKNTSTELIIQFPMPMILCVLRLMLLPSSAGEIPSSFTLSCGMDNNSKSCYLKDVLLPVVKVPTFAKYSLAHAPRWGVQAPLVQSASELVRFVWITFDRKVDDMKISNVSVDAYIPKIEIKMPTFKCMESNVLEEYEKRIRAFMSKNERNISDLVELEAFRLRSKISLNIRNAIMIRFGVNPAISSIRFFLLRSETNEQICSFCRKSLGNSKVMSFFLHETFKSLLNPLKPQPQHPSSYSLCKECSQQLLMCSSVIKELEGMIEKVDVPSMPKNKWKIEEIDGRVNLSKCKAIFFEYPKEATGCVNDLLKDGNDDFIGNERCCYTRSEDDKISNFIINEKSMNESRNENIVDCDSNIVENNREIEQPKNCYIIDSKNEKQFFFTICFTSASIPDELFIEFDKLLPKSVDIISPLKCQPVMKRNESSISLRFESDILNCISFVITANEDQNSIVMKNVKCMGQFTEKRKGSPQWFTFPIPNFKGNCFPGYWDKITRTQTFTLKSPAILRRVNFMVPCINGTLPQSILLAIYDKRNYLVKSTHILIPQPQPQQGIGTKIEMNYRISDAPAGSVIKLFYLDLIERLKPYDVNFLLMPSTPERGMAQSKLF</sequence>
<gene>
    <name evidence="2" type="ORF">TRFO_17064</name>
</gene>
<dbReference type="PROSITE" id="PS50275">
    <property type="entry name" value="SAC"/>
    <property type="match status" value="1"/>
</dbReference>
<name>A0A1J4KP86_9EUKA</name>
<dbReference type="Proteomes" id="UP000179807">
    <property type="component" value="Unassembled WGS sequence"/>
</dbReference>
<dbReference type="InterPro" id="IPR002013">
    <property type="entry name" value="SAC_dom"/>
</dbReference>
<dbReference type="PANTHER" id="PTHR46817:SF1">
    <property type="entry name" value="SAC DOMAIN-CONTAINING PROTEIN"/>
    <property type="match status" value="1"/>
</dbReference>
<dbReference type="GO" id="GO:0016791">
    <property type="term" value="F:phosphatase activity"/>
    <property type="evidence" value="ECO:0007669"/>
    <property type="project" value="InterPro"/>
</dbReference>
<accession>A0A1J4KP86</accession>
<dbReference type="GeneID" id="94834068"/>
<protein>
    <recommendedName>
        <fullName evidence="1">SAC domain-containing protein</fullName>
    </recommendedName>
</protein>
<dbReference type="AlphaFoldDB" id="A0A1J4KP86"/>
<feature type="domain" description="SAC" evidence="1">
    <location>
        <begin position="140"/>
        <end position="406"/>
    </location>
</feature>
<dbReference type="RefSeq" id="XP_068366050.1">
    <property type="nucleotide sequence ID" value="XM_068499364.1"/>
</dbReference>
<dbReference type="EMBL" id="MLAK01000552">
    <property type="protein sequence ID" value="OHT12914.1"/>
    <property type="molecule type" value="Genomic_DNA"/>
</dbReference>
<dbReference type="VEuPathDB" id="TrichDB:TRFO_17064"/>
<reference evidence="2" key="1">
    <citation type="submission" date="2016-10" db="EMBL/GenBank/DDBJ databases">
        <authorList>
            <person name="Benchimol M."/>
            <person name="Almeida L.G."/>
            <person name="Vasconcelos A.T."/>
            <person name="Perreira-Neves A."/>
            <person name="Rosa I.A."/>
            <person name="Tasca T."/>
            <person name="Bogo M.R."/>
            <person name="de Souza W."/>
        </authorList>
    </citation>
    <scope>NUCLEOTIDE SEQUENCE [LARGE SCALE GENOMIC DNA]</scope>
    <source>
        <strain evidence="2">K</strain>
    </source>
</reference>
<comment type="caution">
    <text evidence="2">The sequence shown here is derived from an EMBL/GenBank/DDBJ whole genome shotgun (WGS) entry which is preliminary data.</text>
</comment>
<evidence type="ECO:0000313" key="2">
    <source>
        <dbReference type="EMBL" id="OHT12914.1"/>
    </source>
</evidence>
<dbReference type="Pfam" id="PF02383">
    <property type="entry name" value="Syja_N"/>
    <property type="match status" value="1"/>
</dbReference>
<dbReference type="PANTHER" id="PTHR46817">
    <property type="entry name" value="PHOSPHOINOSITIDE PHOSPHATASE SAC9-RELATED"/>
    <property type="match status" value="1"/>
</dbReference>
<dbReference type="OrthoDB" id="10250912at2759"/>
<organism evidence="2 3">
    <name type="scientific">Tritrichomonas foetus</name>
    <dbReference type="NCBI Taxonomy" id="1144522"/>
    <lineage>
        <taxon>Eukaryota</taxon>
        <taxon>Metamonada</taxon>
        <taxon>Parabasalia</taxon>
        <taxon>Tritrichomonadida</taxon>
        <taxon>Tritrichomonadidae</taxon>
        <taxon>Tritrichomonas</taxon>
    </lineage>
</organism>
<evidence type="ECO:0000259" key="1">
    <source>
        <dbReference type="PROSITE" id="PS50275"/>
    </source>
</evidence>
<evidence type="ECO:0000313" key="3">
    <source>
        <dbReference type="Proteomes" id="UP000179807"/>
    </source>
</evidence>
<proteinExistence type="predicted"/>